<dbReference type="AlphaFoldDB" id="A0A085Z0J2"/>
<evidence type="ECO:0000313" key="2">
    <source>
        <dbReference type="Proteomes" id="UP000028713"/>
    </source>
</evidence>
<dbReference type="EMBL" id="JPRP01000003">
    <property type="protein sequence ID" value="KFE97955.1"/>
    <property type="molecule type" value="Genomic_DNA"/>
</dbReference>
<dbReference type="Proteomes" id="UP000028713">
    <property type="component" value="Unassembled WGS sequence"/>
</dbReference>
<name>A0A085Z0J2_9FLAO</name>
<dbReference type="RefSeq" id="WP_034678344.1">
    <property type="nucleotide sequence ID" value="NZ_FPAP01000003.1"/>
</dbReference>
<organism evidence="1 2">
    <name type="scientific">Chryseobacterium formosense</name>
    <dbReference type="NCBI Taxonomy" id="236814"/>
    <lineage>
        <taxon>Bacteria</taxon>
        <taxon>Pseudomonadati</taxon>
        <taxon>Bacteroidota</taxon>
        <taxon>Flavobacteriia</taxon>
        <taxon>Flavobacteriales</taxon>
        <taxon>Weeksellaceae</taxon>
        <taxon>Chryseobacterium group</taxon>
        <taxon>Chryseobacterium</taxon>
    </lineage>
</organism>
<sequence length="172" mass="19878">MKIISKFVIGSDQGVSDFLSVKKQAFSYLHKNFIDKQQIDDYTEKQFDERKVITQLNDLSNQLIITYKDDLPIAYCLLKSGSNNSAVSENKRTTEIDFVILEDHDSEEVRNSLYNKFMTAAKFTDIVWINILQQNTLNDFLKNKGFIHIENSLSQEFGLPTYILSLDIKALH</sequence>
<keyword evidence="2" id="KW-1185">Reference proteome</keyword>
<dbReference type="OrthoDB" id="660843at2"/>
<accession>A0A085Z0J2</accession>
<reference evidence="1 2" key="1">
    <citation type="submission" date="2014-07" db="EMBL/GenBank/DDBJ databases">
        <title>Genome of Chryseobacterium formosense LMG 24722.</title>
        <authorList>
            <person name="Pipes S.E."/>
            <person name="Stropko S.J."/>
            <person name="Newman J.D."/>
        </authorList>
    </citation>
    <scope>NUCLEOTIDE SEQUENCE [LARGE SCALE GENOMIC DNA]</scope>
    <source>
        <strain evidence="1 2">LMG 24722</strain>
    </source>
</reference>
<comment type="caution">
    <text evidence="1">The sequence shown here is derived from an EMBL/GenBank/DDBJ whole genome shotgun (WGS) entry which is preliminary data.</text>
</comment>
<proteinExistence type="predicted"/>
<dbReference type="eggNOG" id="COG0456">
    <property type="taxonomic scope" value="Bacteria"/>
</dbReference>
<gene>
    <name evidence="1" type="ORF">IX39_16225</name>
</gene>
<dbReference type="Gene3D" id="3.40.630.30">
    <property type="match status" value="1"/>
</dbReference>
<evidence type="ECO:0000313" key="1">
    <source>
        <dbReference type="EMBL" id="KFE97955.1"/>
    </source>
</evidence>
<evidence type="ECO:0008006" key="3">
    <source>
        <dbReference type="Google" id="ProtNLM"/>
    </source>
</evidence>
<dbReference type="STRING" id="236814.IX39_16225"/>
<protein>
    <recommendedName>
        <fullName evidence="3">N-acetyltransferase domain-containing protein</fullName>
    </recommendedName>
</protein>